<dbReference type="InterPro" id="IPR019446">
    <property type="entry name" value="BMT5-like"/>
</dbReference>
<dbReference type="Proteomes" id="UP000799640">
    <property type="component" value="Unassembled WGS sequence"/>
</dbReference>
<gene>
    <name evidence="3" type="ORF">EJ06DRAFT_504186</name>
</gene>
<evidence type="ECO:0000256" key="1">
    <source>
        <dbReference type="SAM" id="MobiDB-lite"/>
    </source>
</evidence>
<reference evidence="3" key="1">
    <citation type="journal article" date="2020" name="Stud. Mycol.">
        <title>101 Dothideomycetes genomes: a test case for predicting lifestyles and emergence of pathogens.</title>
        <authorList>
            <person name="Haridas S."/>
            <person name="Albert R."/>
            <person name="Binder M."/>
            <person name="Bloem J."/>
            <person name="Labutti K."/>
            <person name="Salamov A."/>
            <person name="Andreopoulos B."/>
            <person name="Baker S."/>
            <person name="Barry K."/>
            <person name="Bills G."/>
            <person name="Bluhm B."/>
            <person name="Cannon C."/>
            <person name="Castanera R."/>
            <person name="Culley D."/>
            <person name="Daum C."/>
            <person name="Ezra D."/>
            <person name="Gonzalez J."/>
            <person name="Henrissat B."/>
            <person name="Kuo A."/>
            <person name="Liang C."/>
            <person name="Lipzen A."/>
            <person name="Lutzoni F."/>
            <person name="Magnuson J."/>
            <person name="Mondo S."/>
            <person name="Nolan M."/>
            <person name="Ohm R."/>
            <person name="Pangilinan J."/>
            <person name="Park H.-J."/>
            <person name="Ramirez L."/>
            <person name="Alfaro M."/>
            <person name="Sun H."/>
            <person name="Tritt A."/>
            <person name="Yoshinaga Y."/>
            <person name="Zwiers L.-H."/>
            <person name="Turgeon B."/>
            <person name="Goodwin S."/>
            <person name="Spatafora J."/>
            <person name="Crous P."/>
            <person name="Grigoriev I."/>
        </authorList>
    </citation>
    <scope>NUCLEOTIDE SEQUENCE</scope>
    <source>
        <strain evidence="3">CBS 262.69</strain>
    </source>
</reference>
<dbReference type="GO" id="GO:0070475">
    <property type="term" value="P:rRNA base methylation"/>
    <property type="evidence" value="ECO:0007669"/>
    <property type="project" value="InterPro"/>
</dbReference>
<dbReference type="AlphaFoldDB" id="A0A6G1I8V5"/>
<dbReference type="GO" id="GO:0005737">
    <property type="term" value="C:cytoplasm"/>
    <property type="evidence" value="ECO:0007669"/>
    <property type="project" value="TreeGrafter"/>
</dbReference>
<sequence>MRHPKAPQRPASTSSTTKATKAARPSAAPSAQQHPPPDPYGVHDNILLVGEGDLSFALSLVEGVGCVSVLPTTLDGEGELRGKYPHIQPTLEALRTADCAAVHEVSATALSKSKVVRAKAPFDVIAFNFPHIGGKSTDVNRQVRANQALVVGYMREAMGVLKKDGKVLVTLFEGEPYTLWNIRDLGRSVGLAVRRSWRFESAQFEGYRHARTAGAEVSSTAWKGENRPARTYEFGFKAAVEEEQEQAMSQKKAAESSDEDSD</sequence>
<feature type="region of interest" description="Disordered" evidence="1">
    <location>
        <begin position="1"/>
        <end position="44"/>
    </location>
</feature>
<dbReference type="PANTHER" id="PTHR11538:SF26">
    <property type="entry name" value="FERREDOXIN-FOLD ANTICODON-BINDING DOMAIN-CONTAINING PROTEIN 1"/>
    <property type="match status" value="1"/>
</dbReference>
<proteinExistence type="predicted"/>
<evidence type="ECO:0000313" key="4">
    <source>
        <dbReference type="Proteomes" id="UP000799640"/>
    </source>
</evidence>
<feature type="domain" description="25S rRNA (uridine-N(3))-methyltransferase BMT5-like" evidence="2">
    <location>
        <begin position="47"/>
        <end position="211"/>
    </location>
</feature>
<feature type="compositionally biased region" description="Low complexity" evidence="1">
    <location>
        <begin position="9"/>
        <end position="31"/>
    </location>
</feature>
<protein>
    <recommendedName>
        <fullName evidence="2">25S rRNA (uridine-N(3))-methyltransferase BMT5-like domain-containing protein</fullName>
    </recommendedName>
</protein>
<dbReference type="PANTHER" id="PTHR11538">
    <property type="entry name" value="PHENYLALANYL-TRNA SYNTHETASE"/>
    <property type="match status" value="1"/>
</dbReference>
<feature type="region of interest" description="Disordered" evidence="1">
    <location>
        <begin position="243"/>
        <end position="262"/>
    </location>
</feature>
<dbReference type="Pfam" id="PF10354">
    <property type="entry name" value="BMT5-like"/>
    <property type="match status" value="1"/>
</dbReference>
<dbReference type="EMBL" id="ML996688">
    <property type="protein sequence ID" value="KAF2404743.1"/>
    <property type="molecule type" value="Genomic_DNA"/>
</dbReference>
<keyword evidence="4" id="KW-1185">Reference proteome</keyword>
<organism evidence="3 4">
    <name type="scientific">Trichodelitschia bisporula</name>
    <dbReference type="NCBI Taxonomy" id="703511"/>
    <lineage>
        <taxon>Eukaryota</taxon>
        <taxon>Fungi</taxon>
        <taxon>Dikarya</taxon>
        <taxon>Ascomycota</taxon>
        <taxon>Pezizomycotina</taxon>
        <taxon>Dothideomycetes</taxon>
        <taxon>Dothideomycetes incertae sedis</taxon>
        <taxon>Phaeotrichales</taxon>
        <taxon>Phaeotrichaceae</taxon>
        <taxon>Trichodelitschia</taxon>
    </lineage>
</organism>
<dbReference type="GO" id="GO:0070042">
    <property type="term" value="F:rRNA (uridine-N3-)-methyltransferase activity"/>
    <property type="evidence" value="ECO:0007669"/>
    <property type="project" value="InterPro"/>
</dbReference>
<dbReference type="OrthoDB" id="273345at2759"/>
<evidence type="ECO:0000259" key="2">
    <source>
        <dbReference type="Pfam" id="PF10354"/>
    </source>
</evidence>
<evidence type="ECO:0000313" key="3">
    <source>
        <dbReference type="EMBL" id="KAF2404743.1"/>
    </source>
</evidence>
<accession>A0A6G1I8V5</accession>
<name>A0A6G1I8V5_9PEZI</name>